<evidence type="ECO:0000256" key="3">
    <source>
        <dbReference type="ARBA" id="ARBA00022617"/>
    </source>
</evidence>
<dbReference type="SUPFAM" id="SSF48264">
    <property type="entry name" value="Cytochrome P450"/>
    <property type="match status" value="1"/>
</dbReference>
<evidence type="ECO:0000256" key="4">
    <source>
        <dbReference type="ARBA" id="ARBA00022723"/>
    </source>
</evidence>
<evidence type="ECO:0000313" key="10">
    <source>
        <dbReference type="Proteomes" id="UP000199413"/>
    </source>
</evidence>
<evidence type="ECO:0000256" key="5">
    <source>
        <dbReference type="ARBA" id="ARBA00023002"/>
    </source>
</evidence>
<gene>
    <name evidence="9" type="ORF">GA0070624_2772</name>
</gene>
<accession>A0A1C6S2S5</accession>
<dbReference type="OrthoDB" id="9764248at2"/>
<dbReference type="GO" id="GO:0020037">
    <property type="term" value="F:heme binding"/>
    <property type="evidence" value="ECO:0007669"/>
    <property type="project" value="InterPro"/>
</dbReference>
<comment type="similarity">
    <text evidence="2">Belongs to the cytochrome P450 family.</text>
</comment>
<name>A0A1C6S2S5_9ACTN</name>
<dbReference type="GO" id="GO:0016705">
    <property type="term" value="F:oxidoreductase activity, acting on paired donors, with incorporation or reduction of molecular oxygen"/>
    <property type="evidence" value="ECO:0007669"/>
    <property type="project" value="InterPro"/>
</dbReference>
<sequence length="413" mass="45738">MARVRNRHLDDTLRLVLQGYAWLPNRLRRADSDVLTTRLGGQRAVALHGPEAARFFYDEWHIRRQDAIPGPVQSTLFGHGGVHSLDGEAHRVRKALFTRLLMGGGIDGLVARAERAWDEAARGWADRPTVVLFDATAEVLTRAVCDWTGVPLAEPEVPEVATDLVALVDGFASAGPRHWRARRARARREAWLDDLVQRVRRGDASVPAGSAVEAVAAHRDADGGLLDPRTAAVELLNIVRPTVAVTWFVTFAGHALHRWPAHRRRLAAADPAFAEAYAHEIRRFYPFAPFVGGRAVTELSWGGERIPAGAIVLLDLYGQNHDPRSWPDPYRFDPDRFVDREIGEFELVPQGGGDPRTGHRCPGEMITVALLRALAVRLARLDHRLPEQDLDIPLHRMPTRPASGVIIEVAPGT</sequence>
<keyword evidence="4 8" id="KW-0479">Metal-binding</keyword>
<evidence type="ECO:0000256" key="7">
    <source>
        <dbReference type="ARBA" id="ARBA00023033"/>
    </source>
</evidence>
<dbReference type="RefSeq" id="WP_091341074.1">
    <property type="nucleotide sequence ID" value="NZ_FMHV01000002.1"/>
</dbReference>
<dbReference type="GO" id="GO:0004497">
    <property type="term" value="F:monooxygenase activity"/>
    <property type="evidence" value="ECO:0007669"/>
    <property type="project" value="UniProtKB-KW"/>
</dbReference>
<dbReference type="STRING" id="568872.GA0070624_2772"/>
<evidence type="ECO:0000256" key="1">
    <source>
        <dbReference type="ARBA" id="ARBA00001971"/>
    </source>
</evidence>
<protein>
    <submittedName>
        <fullName evidence="9">Fatty-acid peroxygenase</fullName>
    </submittedName>
</protein>
<dbReference type="PANTHER" id="PTHR24286">
    <property type="entry name" value="CYTOCHROME P450 26"/>
    <property type="match status" value="1"/>
</dbReference>
<dbReference type="PRINTS" id="PR00463">
    <property type="entry name" value="EP450I"/>
</dbReference>
<evidence type="ECO:0000256" key="6">
    <source>
        <dbReference type="ARBA" id="ARBA00023004"/>
    </source>
</evidence>
<dbReference type="GO" id="GO:0016125">
    <property type="term" value="P:sterol metabolic process"/>
    <property type="evidence" value="ECO:0007669"/>
    <property type="project" value="TreeGrafter"/>
</dbReference>
<dbReference type="GO" id="GO:0005506">
    <property type="term" value="F:iron ion binding"/>
    <property type="evidence" value="ECO:0007669"/>
    <property type="project" value="InterPro"/>
</dbReference>
<dbReference type="InterPro" id="IPR002401">
    <property type="entry name" value="Cyt_P450_E_grp-I"/>
</dbReference>
<evidence type="ECO:0000256" key="2">
    <source>
        <dbReference type="ARBA" id="ARBA00010617"/>
    </source>
</evidence>
<organism evidence="9 10">
    <name type="scientific">Micromonospora rhizosphaerae</name>
    <dbReference type="NCBI Taxonomy" id="568872"/>
    <lineage>
        <taxon>Bacteria</taxon>
        <taxon>Bacillati</taxon>
        <taxon>Actinomycetota</taxon>
        <taxon>Actinomycetes</taxon>
        <taxon>Micromonosporales</taxon>
        <taxon>Micromonosporaceae</taxon>
        <taxon>Micromonospora</taxon>
    </lineage>
</organism>
<dbReference type="Gene3D" id="1.10.630.10">
    <property type="entry name" value="Cytochrome P450"/>
    <property type="match status" value="1"/>
</dbReference>
<evidence type="ECO:0000313" key="9">
    <source>
        <dbReference type="EMBL" id="SCL23632.1"/>
    </source>
</evidence>
<dbReference type="CDD" id="cd11067">
    <property type="entry name" value="CYP152"/>
    <property type="match status" value="1"/>
</dbReference>
<dbReference type="AlphaFoldDB" id="A0A1C6S2S5"/>
<keyword evidence="3 8" id="KW-0349">Heme</keyword>
<feature type="binding site" description="axial binding residue" evidence="8">
    <location>
        <position position="361"/>
    </location>
    <ligand>
        <name>heme</name>
        <dbReference type="ChEBI" id="CHEBI:30413"/>
    </ligand>
    <ligandPart>
        <name>Fe</name>
        <dbReference type="ChEBI" id="CHEBI:18248"/>
    </ligandPart>
</feature>
<dbReference type="Pfam" id="PF00067">
    <property type="entry name" value="p450"/>
    <property type="match status" value="1"/>
</dbReference>
<proteinExistence type="inferred from homology"/>
<dbReference type="Proteomes" id="UP000199413">
    <property type="component" value="Unassembled WGS sequence"/>
</dbReference>
<reference evidence="10" key="1">
    <citation type="submission" date="2016-06" db="EMBL/GenBank/DDBJ databases">
        <authorList>
            <person name="Varghese N."/>
            <person name="Submissions Spin"/>
        </authorList>
    </citation>
    <scope>NUCLEOTIDE SEQUENCE [LARGE SCALE GENOMIC DNA]</scope>
    <source>
        <strain evidence="10">DSM 45431</strain>
    </source>
</reference>
<comment type="cofactor">
    <cofactor evidence="1 8">
        <name>heme</name>
        <dbReference type="ChEBI" id="CHEBI:30413"/>
    </cofactor>
</comment>
<dbReference type="InterPro" id="IPR001128">
    <property type="entry name" value="Cyt_P450"/>
</dbReference>
<evidence type="ECO:0000256" key="8">
    <source>
        <dbReference type="PIRSR" id="PIRSR602401-1"/>
    </source>
</evidence>
<keyword evidence="5" id="KW-0560">Oxidoreductase</keyword>
<dbReference type="PANTHER" id="PTHR24286:SF24">
    <property type="entry name" value="LANOSTEROL 14-ALPHA DEMETHYLASE"/>
    <property type="match status" value="1"/>
</dbReference>
<keyword evidence="6 8" id="KW-0408">Iron</keyword>
<dbReference type="InterPro" id="IPR036396">
    <property type="entry name" value="Cyt_P450_sf"/>
</dbReference>
<dbReference type="EMBL" id="FMHV01000002">
    <property type="protein sequence ID" value="SCL23632.1"/>
    <property type="molecule type" value="Genomic_DNA"/>
</dbReference>
<keyword evidence="7" id="KW-0503">Monooxygenase</keyword>
<keyword evidence="10" id="KW-1185">Reference proteome</keyword>